<gene>
    <name evidence="1" type="ORF">CNX65_33950</name>
</gene>
<name>A0A290ZFA0_9PSEU</name>
<dbReference type="Proteomes" id="UP000218505">
    <property type="component" value="Chromosome"/>
</dbReference>
<accession>A0A290ZFA0</accession>
<dbReference type="AlphaFoldDB" id="A0A290ZFA0"/>
<dbReference type="EMBL" id="CP023445">
    <property type="protein sequence ID" value="ATE57698.1"/>
    <property type="molecule type" value="Genomic_DNA"/>
</dbReference>
<keyword evidence="2" id="KW-1185">Reference proteome</keyword>
<dbReference type="KEGG" id="apre:CNX65_33950"/>
<sequence length="130" mass="13796">MFIADGGAGGSAQSQLPAYSGAQRRLKLDAGSIPKARELFLKALADFDAQFKPAEREVEATPWGGDPVSKETAEKFNHDTFDAGDSAAMQALVAYRAQIQGVIDQLAQIEATYTGVETGNQASFNRTANA</sequence>
<reference evidence="1" key="1">
    <citation type="submission" date="2017-09" db="EMBL/GenBank/DDBJ databases">
        <title>Complete Genome Sequence of ansamitocin-producing Bacterium Actinosynnema pretiosum X47.</title>
        <authorList>
            <person name="Cao G."/>
            <person name="Zong G."/>
            <person name="Zhong C."/>
            <person name="Fu J."/>
        </authorList>
    </citation>
    <scope>NUCLEOTIDE SEQUENCE [LARGE SCALE GENOMIC DNA]</scope>
    <source>
        <strain evidence="1">X47</strain>
    </source>
</reference>
<dbReference type="RefSeq" id="WP_096497349.1">
    <property type="nucleotide sequence ID" value="NZ_CP023445.1"/>
</dbReference>
<proteinExistence type="predicted"/>
<evidence type="ECO:0000313" key="2">
    <source>
        <dbReference type="Proteomes" id="UP000218505"/>
    </source>
</evidence>
<organism evidence="1 2">
    <name type="scientific">Actinosynnema pretiosum</name>
    <dbReference type="NCBI Taxonomy" id="42197"/>
    <lineage>
        <taxon>Bacteria</taxon>
        <taxon>Bacillati</taxon>
        <taxon>Actinomycetota</taxon>
        <taxon>Actinomycetes</taxon>
        <taxon>Pseudonocardiales</taxon>
        <taxon>Pseudonocardiaceae</taxon>
        <taxon>Actinosynnema</taxon>
    </lineage>
</organism>
<protein>
    <submittedName>
        <fullName evidence="1">Transcriptional regulator</fullName>
    </submittedName>
</protein>
<evidence type="ECO:0000313" key="1">
    <source>
        <dbReference type="EMBL" id="ATE57698.1"/>
    </source>
</evidence>